<dbReference type="OrthoDB" id="3694612at2"/>
<keyword evidence="2" id="KW-1185">Reference proteome</keyword>
<reference evidence="1 2" key="1">
    <citation type="submission" date="2019-03" db="EMBL/GenBank/DDBJ databases">
        <title>Genomic Encyclopedia of Type Strains, Phase IV (KMG-IV): sequencing the most valuable type-strain genomes for metagenomic binning, comparative biology and taxonomic classification.</title>
        <authorList>
            <person name="Goeker M."/>
        </authorList>
    </citation>
    <scope>NUCLEOTIDE SEQUENCE [LARGE SCALE GENOMIC DNA]</scope>
    <source>
        <strain evidence="1 2">DSM 45934</strain>
    </source>
</reference>
<dbReference type="AlphaFoldDB" id="A0A4R2J797"/>
<gene>
    <name evidence="1" type="ORF">EV192_112120</name>
</gene>
<keyword evidence="1" id="KW-0808">Transferase</keyword>
<dbReference type="GO" id="GO:0016301">
    <property type="term" value="F:kinase activity"/>
    <property type="evidence" value="ECO:0007669"/>
    <property type="project" value="UniProtKB-KW"/>
</dbReference>
<keyword evidence="1" id="KW-0418">Kinase</keyword>
<proteinExistence type="predicted"/>
<organism evidence="1 2">
    <name type="scientific">Actinocrispum wychmicini</name>
    <dbReference type="NCBI Taxonomy" id="1213861"/>
    <lineage>
        <taxon>Bacteria</taxon>
        <taxon>Bacillati</taxon>
        <taxon>Actinomycetota</taxon>
        <taxon>Actinomycetes</taxon>
        <taxon>Pseudonocardiales</taxon>
        <taxon>Pseudonocardiaceae</taxon>
        <taxon>Actinocrispum</taxon>
    </lineage>
</organism>
<dbReference type="EMBL" id="SLWS01000012">
    <property type="protein sequence ID" value="TCO52388.1"/>
    <property type="molecule type" value="Genomic_DNA"/>
</dbReference>
<comment type="caution">
    <text evidence="1">The sequence shown here is derived from an EMBL/GenBank/DDBJ whole genome shotgun (WGS) entry which is preliminary data.</text>
</comment>
<evidence type="ECO:0000313" key="1">
    <source>
        <dbReference type="EMBL" id="TCO52388.1"/>
    </source>
</evidence>
<name>A0A4R2J797_9PSEU</name>
<dbReference type="Proteomes" id="UP000295680">
    <property type="component" value="Unassembled WGS sequence"/>
</dbReference>
<accession>A0A4R2J797</accession>
<evidence type="ECO:0000313" key="2">
    <source>
        <dbReference type="Proteomes" id="UP000295680"/>
    </source>
</evidence>
<dbReference type="RefSeq" id="WP_132124328.1">
    <property type="nucleotide sequence ID" value="NZ_SLWS01000012.1"/>
</dbReference>
<sequence length="140" mass="15209">MTVVEESYVDTAVGMGDIELRVPADVRCLPFIRSLAATIATRADFTTDFVEDFRLAVDEAGAMLAASAWPGSELRCRFRVGTDSITLQATALSTVDLLPDPSALFGWRVLTTLTDTAKTRIEQIPGGYRVVIELTKRAAL</sequence>
<protein>
    <submittedName>
        <fullName evidence="1">Serine/threonine-protein kinase RsbW</fullName>
    </submittedName>
</protein>